<keyword evidence="1" id="KW-1133">Transmembrane helix</keyword>
<evidence type="ECO:0000313" key="3">
    <source>
        <dbReference type="EMBL" id="KAL3800679.1"/>
    </source>
</evidence>
<dbReference type="Proteomes" id="UP001516023">
    <property type="component" value="Unassembled WGS sequence"/>
</dbReference>
<dbReference type="Pfam" id="PF04230">
    <property type="entry name" value="PS_pyruv_trans"/>
    <property type="match status" value="1"/>
</dbReference>
<name>A0ABD3QJQ9_9STRA</name>
<protein>
    <recommendedName>
        <fullName evidence="2">Polysaccharide pyruvyl transferase domain-containing protein</fullName>
    </recommendedName>
</protein>
<gene>
    <name evidence="3" type="ORF">HJC23_006141</name>
</gene>
<proteinExistence type="predicted"/>
<feature type="domain" description="Polysaccharide pyruvyl transferase" evidence="2">
    <location>
        <begin position="235"/>
        <end position="357"/>
    </location>
</feature>
<reference evidence="3 4" key="1">
    <citation type="journal article" date="2020" name="G3 (Bethesda)">
        <title>Improved Reference Genome for Cyclotella cryptica CCMP332, a Model for Cell Wall Morphogenesis, Salinity Adaptation, and Lipid Production in Diatoms (Bacillariophyta).</title>
        <authorList>
            <person name="Roberts W.R."/>
            <person name="Downey K.M."/>
            <person name="Ruck E.C."/>
            <person name="Traller J.C."/>
            <person name="Alverson A.J."/>
        </authorList>
    </citation>
    <scope>NUCLEOTIDE SEQUENCE [LARGE SCALE GENOMIC DNA]</scope>
    <source>
        <strain evidence="3 4">CCMP332</strain>
    </source>
</reference>
<dbReference type="InterPro" id="IPR007345">
    <property type="entry name" value="Polysacch_pyruvyl_Trfase"/>
</dbReference>
<feature type="transmembrane region" description="Helical" evidence="1">
    <location>
        <begin position="27"/>
        <end position="44"/>
    </location>
</feature>
<keyword evidence="1" id="KW-0472">Membrane</keyword>
<keyword evidence="4" id="KW-1185">Reference proteome</keyword>
<comment type="caution">
    <text evidence="3">The sequence shown here is derived from an EMBL/GenBank/DDBJ whole genome shotgun (WGS) entry which is preliminary data.</text>
</comment>
<evidence type="ECO:0000256" key="1">
    <source>
        <dbReference type="SAM" id="Phobius"/>
    </source>
</evidence>
<evidence type="ECO:0000313" key="4">
    <source>
        <dbReference type="Proteomes" id="UP001516023"/>
    </source>
</evidence>
<sequence>MSVLSHINRETNCAVHLWKKRHFQKNLLFASLVVLAFLLHLRFIQDKGQVVDKASKFCSDRCGGGDGDSLASSTPKDDANNSINVFEGAKEGGPFPGLQEGSSLVKEKSAFVPEGIKIKWLAPEPHLSPGCRVEFKDPNMSLCYFIPYGANFGDELGPAVVKRILEYLFGCSTYHVHAINLSKEKRDGRICLFTLGSIFHMTRKGDHVWGTGHNPTWQRGWGILRDKSSPRDELLTIVSVRGPKTSERLNELGLVKNASKIPNGDPGFLIPFLYSQYYHLPTRSLGVKPAFRKPDICFVPHAHDLDYNFIKQPPSGLRLLTVKQGWETMLDKLRMCDYIISSSLHGIIVGDALGIPTQWYQFPGGKTEQTEGMFKYQDYFKTIGRQASTPNSVFDMKHFLNSTTYMTPLPIQKRKEIAQKFVKSFPHHLFRSVTIDSSVRQSRTLVIVMGSLRGGEATWGSMYKNLLEVNKADLALVVGARTEENKTSSLYTKAKYVYEYQEYDDWADAVDLINGTSWRVELLNFTNSKLGLFGGVNGFRGSGAIIFMSRWFVAKAFKQFKWEEKYDRFVLTRSDYFYACEHDLTLLDPTKIWIPDGEDYGGITDRHLICGKELFLRAIDIYPTIVQHPTKFVDNSWKRLNPEKLIKQRWQEENLWRSVRRFRRVMFTCAVPGDQTRWRPMGEDIVEEGVYLKYQKEYVSSKNYCSKLIGGRPLPFPSD</sequence>
<keyword evidence="1" id="KW-0812">Transmembrane</keyword>
<accession>A0ABD3QJQ9</accession>
<evidence type="ECO:0000259" key="2">
    <source>
        <dbReference type="Pfam" id="PF04230"/>
    </source>
</evidence>
<dbReference type="AlphaFoldDB" id="A0ABD3QJQ9"/>
<dbReference type="EMBL" id="JABMIG020000031">
    <property type="protein sequence ID" value="KAL3800679.1"/>
    <property type="molecule type" value="Genomic_DNA"/>
</dbReference>
<organism evidence="3 4">
    <name type="scientific">Cyclotella cryptica</name>
    <dbReference type="NCBI Taxonomy" id="29204"/>
    <lineage>
        <taxon>Eukaryota</taxon>
        <taxon>Sar</taxon>
        <taxon>Stramenopiles</taxon>
        <taxon>Ochrophyta</taxon>
        <taxon>Bacillariophyta</taxon>
        <taxon>Coscinodiscophyceae</taxon>
        <taxon>Thalassiosirophycidae</taxon>
        <taxon>Stephanodiscales</taxon>
        <taxon>Stephanodiscaceae</taxon>
        <taxon>Cyclotella</taxon>
    </lineage>
</organism>